<evidence type="ECO:0008006" key="3">
    <source>
        <dbReference type="Google" id="ProtNLM"/>
    </source>
</evidence>
<accession>A0A1V0A9A1</accession>
<dbReference type="InterPro" id="IPR011989">
    <property type="entry name" value="ARM-like"/>
</dbReference>
<dbReference type="RefSeq" id="WP_080043008.1">
    <property type="nucleotide sequence ID" value="NZ_CP017717.1"/>
</dbReference>
<dbReference type="KEGG" id="noa:BKM31_39485"/>
<dbReference type="SUPFAM" id="SSF48371">
    <property type="entry name" value="ARM repeat"/>
    <property type="match status" value="1"/>
</dbReference>
<organism evidence="1 2">
    <name type="scientific">[Actinomadura] parvosata subsp. kistnae</name>
    <dbReference type="NCBI Taxonomy" id="1909395"/>
    <lineage>
        <taxon>Bacteria</taxon>
        <taxon>Bacillati</taxon>
        <taxon>Actinomycetota</taxon>
        <taxon>Actinomycetes</taxon>
        <taxon>Streptosporangiales</taxon>
        <taxon>Streptosporangiaceae</taxon>
        <taxon>Nonomuraea</taxon>
    </lineage>
</organism>
<name>A0A1V0A9A1_9ACTN</name>
<proteinExistence type="predicted"/>
<dbReference type="InterPro" id="IPR016024">
    <property type="entry name" value="ARM-type_fold"/>
</dbReference>
<dbReference type="Gene3D" id="1.25.10.10">
    <property type="entry name" value="Leucine-rich Repeat Variant"/>
    <property type="match status" value="1"/>
</dbReference>
<evidence type="ECO:0000313" key="2">
    <source>
        <dbReference type="Proteomes" id="UP000190797"/>
    </source>
</evidence>
<dbReference type="Pfam" id="PF13646">
    <property type="entry name" value="HEAT_2"/>
    <property type="match status" value="1"/>
</dbReference>
<dbReference type="AlphaFoldDB" id="A0A1V0A9A1"/>
<dbReference type="OrthoDB" id="3374146at2"/>
<dbReference type="Proteomes" id="UP000190797">
    <property type="component" value="Chromosome"/>
</dbReference>
<evidence type="ECO:0000313" key="1">
    <source>
        <dbReference type="EMBL" id="AQZ66722.1"/>
    </source>
</evidence>
<dbReference type="EMBL" id="CP017717">
    <property type="protein sequence ID" value="AQZ66722.1"/>
    <property type="molecule type" value="Genomic_DNA"/>
</dbReference>
<sequence>MLAACAWDGRERARALTHPSMRTEPALLPVLLIRTTDWAEPVRDLALEALEEALRDADATTLLAAVPTAARLRRRTRARPALDLVRAALLRASDDTLDAVRACQDRLGRRFTYEVALDAGRLDPARLTAAALHEHDQISRTRCARALADAAVTHERPDLATAILDGTTAEGRVQALTALVRLGHVEHGHRFLDDPASMVRLTAQWALRKSGTDPATLYRRALTPDRAAHAQEAERAARLQEVEPTAHAQEAEQAMHVEEADQAAHVEESEPTAYTPEPGVGRAVRGLLAGLGDCGTKADAPLVLPYLSAPSPRVRAEAVRTLRRLGATADVIPLLEDPAPVVVREVVTTLTTVGPTVPIEHLWPLLPPDRPRHVRQAAHRLLVARTTWSRIKADLLLLHDPDERLRARARDDLILWCRTDATRPYHRGCPPDVRTELETLVAAAGTTLGEENARLLRVSLQLPA</sequence>
<gene>
    <name evidence="1" type="ORF">BKM31_39485</name>
</gene>
<protein>
    <recommendedName>
        <fullName evidence="3">PBS lyase</fullName>
    </recommendedName>
</protein>
<keyword evidence="2" id="KW-1185">Reference proteome</keyword>
<reference evidence="2" key="1">
    <citation type="journal article" date="2017" name="Med. Chem. Commun.">
        <title>Nonomuraea sp. ATCC 55076 harbours the largest actinomycete chromosome to date and the kistamicin biosynthetic gene cluster.</title>
        <authorList>
            <person name="Nazari B."/>
            <person name="Forneris C.C."/>
            <person name="Gibson M.I."/>
            <person name="Moon K."/>
            <person name="Schramma K.R."/>
            <person name="Seyedsayamdost M.R."/>
        </authorList>
    </citation>
    <scope>NUCLEOTIDE SEQUENCE [LARGE SCALE GENOMIC DNA]</scope>
    <source>
        <strain evidence="2">ATCC 55076</strain>
    </source>
</reference>
<dbReference type="STRING" id="1909395.BKM31_39485"/>